<evidence type="ECO:0000256" key="1">
    <source>
        <dbReference type="SAM" id="MobiDB-lite"/>
    </source>
</evidence>
<comment type="caution">
    <text evidence="2">The sequence shown here is derived from an EMBL/GenBank/DDBJ whole genome shotgun (WGS) entry which is preliminary data.</text>
</comment>
<sequence length="452" mass="51473">MAAAFGSQSLKKGTGVKGSGVSAVALTRTVKVFTKQQAIDANRRMEIGEAFREPRENAKRKRDPSPTREPTGRTVRPAGLMSMFKATQRKRERARARQKKFTSRLRATVGELSILEVSSVKTSTRQDYLNKLRGFYEFTAFHQLETRDEAQLDNALCDYADVQYLNGEDSNFGQKLLAALEFQRPEAAREGRLQVTRFRRALKGWRRMAPTQTRLPLPEFMKSSISAVMIRLGSEEMALFNEVSFSTYARPGELFRMKAADFVPHNRDYHHSVLVVAPFERGEGSKAGVFDEVLILDDVRAPWLEPLLRAHVESRLAVSEEANLWSFNAKAFLEVWRIAVDILGIGDVALSPYQNRHGGASRDHLLRLRSVVGIQCQRRGRWAVDTSARIYDKPGRLQQVLNKHGTFLQDFGEMIRKDFRRYFRGQSFLLPRKLEGKLAQEKILSPYLGYQG</sequence>
<reference evidence="2 3" key="1">
    <citation type="submission" date="2016-02" db="EMBL/GenBank/DDBJ databases">
        <title>Genome analysis of coral dinoflagellate symbionts highlights evolutionary adaptations to a symbiotic lifestyle.</title>
        <authorList>
            <person name="Aranda M."/>
            <person name="Li Y."/>
            <person name="Liew Y.J."/>
            <person name="Baumgarten S."/>
            <person name="Simakov O."/>
            <person name="Wilson M."/>
            <person name="Piel J."/>
            <person name="Ashoor H."/>
            <person name="Bougouffa S."/>
            <person name="Bajic V.B."/>
            <person name="Ryu T."/>
            <person name="Ravasi T."/>
            <person name="Bayer T."/>
            <person name="Micklem G."/>
            <person name="Kim H."/>
            <person name="Bhak J."/>
            <person name="Lajeunesse T.C."/>
            <person name="Voolstra C.R."/>
        </authorList>
    </citation>
    <scope>NUCLEOTIDE SEQUENCE [LARGE SCALE GENOMIC DNA]</scope>
    <source>
        <strain evidence="2 3">CCMP2467</strain>
    </source>
</reference>
<dbReference type="GO" id="GO:0003677">
    <property type="term" value="F:DNA binding"/>
    <property type="evidence" value="ECO:0007669"/>
    <property type="project" value="InterPro"/>
</dbReference>
<evidence type="ECO:0000313" key="3">
    <source>
        <dbReference type="Proteomes" id="UP000186817"/>
    </source>
</evidence>
<dbReference type="OrthoDB" id="441689at2759"/>
<accession>A0A1Q9C5H1</accession>
<feature type="compositionally biased region" description="Basic and acidic residues" evidence="1">
    <location>
        <begin position="44"/>
        <end position="57"/>
    </location>
</feature>
<dbReference type="SUPFAM" id="SSF56349">
    <property type="entry name" value="DNA breaking-rejoining enzymes"/>
    <property type="match status" value="1"/>
</dbReference>
<dbReference type="OMA" id="WRIAVDI"/>
<dbReference type="InterPro" id="IPR011010">
    <property type="entry name" value="DNA_brk_join_enz"/>
</dbReference>
<keyword evidence="3" id="KW-1185">Reference proteome</keyword>
<name>A0A1Q9C5H1_SYMMI</name>
<organism evidence="2 3">
    <name type="scientific">Symbiodinium microadriaticum</name>
    <name type="common">Dinoflagellate</name>
    <name type="synonym">Zooxanthella microadriatica</name>
    <dbReference type="NCBI Taxonomy" id="2951"/>
    <lineage>
        <taxon>Eukaryota</taxon>
        <taxon>Sar</taxon>
        <taxon>Alveolata</taxon>
        <taxon>Dinophyceae</taxon>
        <taxon>Suessiales</taxon>
        <taxon>Symbiodiniaceae</taxon>
        <taxon>Symbiodinium</taxon>
    </lineage>
</organism>
<dbReference type="AlphaFoldDB" id="A0A1Q9C5H1"/>
<dbReference type="EMBL" id="LSRX01001654">
    <property type="protein sequence ID" value="OLP78168.1"/>
    <property type="molecule type" value="Genomic_DNA"/>
</dbReference>
<feature type="region of interest" description="Disordered" evidence="1">
    <location>
        <begin position="44"/>
        <end position="75"/>
    </location>
</feature>
<feature type="compositionally biased region" description="Low complexity" evidence="1">
    <location>
        <begin position="9"/>
        <end position="20"/>
    </location>
</feature>
<protein>
    <submittedName>
        <fullName evidence="2">Uncharacterized protein</fullName>
    </submittedName>
</protein>
<feature type="region of interest" description="Disordered" evidence="1">
    <location>
        <begin position="1"/>
        <end position="20"/>
    </location>
</feature>
<proteinExistence type="predicted"/>
<dbReference type="Proteomes" id="UP000186817">
    <property type="component" value="Unassembled WGS sequence"/>
</dbReference>
<gene>
    <name evidence="2" type="ORF">AK812_SmicGene41688</name>
</gene>
<evidence type="ECO:0000313" key="2">
    <source>
        <dbReference type="EMBL" id="OLP78168.1"/>
    </source>
</evidence>